<evidence type="ECO:0000256" key="1">
    <source>
        <dbReference type="SAM" id="SignalP"/>
    </source>
</evidence>
<evidence type="ECO:0008006" key="4">
    <source>
        <dbReference type="Google" id="ProtNLM"/>
    </source>
</evidence>
<sequence>MGICFTFACLIVLCQSVPSRAAGVLITQEEASLPPPKGAVVVDRRGVTRGPKIELLSGSDNIQSPTHFQLKFLSFGGATIDVTSVKVIYLRTPNVDLTERLKVFVQPAGIDMPDASLPPGEHMLRVDLKDSDGRPGSTSFVLKVAR</sequence>
<gene>
    <name evidence="2" type="ORF">HB776_17145</name>
</gene>
<organism evidence="2 3">
    <name type="scientific">Tardiphaga robiniae</name>
    <dbReference type="NCBI Taxonomy" id="943830"/>
    <lineage>
        <taxon>Bacteria</taxon>
        <taxon>Pseudomonadati</taxon>
        <taxon>Pseudomonadota</taxon>
        <taxon>Alphaproteobacteria</taxon>
        <taxon>Hyphomicrobiales</taxon>
        <taxon>Nitrobacteraceae</taxon>
        <taxon>Tardiphaga</taxon>
    </lineage>
</organism>
<accession>A0A7G6U909</accession>
<evidence type="ECO:0000313" key="2">
    <source>
        <dbReference type="EMBL" id="QND75491.1"/>
    </source>
</evidence>
<proteinExistence type="predicted"/>
<protein>
    <recommendedName>
        <fullName evidence="4">Copper chaperone PCu(A)C</fullName>
    </recommendedName>
</protein>
<dbReference type="KEGG" id="trb:HB776_17145"/>
<feature type="chain" id="PRO_5028931892" description="Copper chaperone PCu(A)C" evidence="1">
    <location>
        <begin position="22"/>
        <end position="146"/>
    </location>
</feature>
<feature type="signal peptide" evidence="1">
    <location>
        <begin position="1"/>
        <end position="21"/>
    </location>
</feature>
<dbReference type="Proteomes" id="UP000515291">
    <property type="component" value="Chromosome"/>
</dbReference>
<name>A0A7G6U909_9BRAD</name>
<reference evidence="3" key="1">
    <citation type="journal article" date="2020" name="Mol. Plant Microbe">
        <title>Rhizobial microsymbionts of the narrowly endemic Oxytropis species growing in Kamchatka are characterized by significant genetic diversity and possess a set of genes that are associated with T3SS and T6SS secretion systems and can affect the development of symbiosis.</title>
        <authorList>
            <person name="Safronova V."/>
            <person name="Guro P."/>
            <person name="Sazanova A."/>
            <person name="Kuznetsova I."/>
            <person name="Belimov A."/>
            <person name="Yakubov V."/>
            <person name="Chirak E."/>
            <person name="Afonin A."/>
            <person name="Gogolev Y."/>
            <person name="Andronov E."/>
            <person name="Tikhonovich I."/>
        </authorList>
    </citation>
    <scope>NUCLEOTIDE SEQUENCE [LARGE SCALE GENOMIC DNA]</scope>
    <source>
        <strain evidence="3">581</strain>
    </source>
</reference>
<keyword evidence="1" id="KW-0732">Signal</keyword>
<dbReference type="AlphaFoldDB" id="A0A7G6U909"/>
<dbReference type="EMBL" id="CP050292">
    <property type="protein sequence ID" value="QND75491.1"/>
    <property type="molecule type" value="Genomic_DNA"/>
</dbReference>
<evidence type="ECO:0000313" key="3">
    <source>
        <dbReference type="Proteomes" id="UP000515291"/>
    </source>
</evidence>